<evidence type="ECO:0000313" key="1">
    <source>
        <dbReference type="EMBL" id="HGY56820.1"/>
    </source>
</evidence>
<proteinExistence type="predicted"/>
<sequence>MFNEIDAQFLKNNRTPGEPEKRWFRDAEQESDLFVWIDSSGQVARFQFWLKEYLIEWDEEHGLKTGLLDRETGSFSSIQTPVFNYHLKPQTDIIPSFYNLIKEQVSTQKEQPLFRHILAVLDKTRRPDSEGKLNR</sequence>
<dbReference type="AlphaFoldDB" id="A0A7V4U2G4"/>
<protein>
    <submittedName>
        <fullName evidence="1">Uncharacterized protein</fullName>
    </submittedName>
</protein>
<organism evidence="1">
    <name type="scientific">Caldithrix abyssi</name>
    <dbReference type="NCBI Taxonomy" id="187145"/>
    <lineage>
        <taxon>Bacteria</taxon>
        <taxon>Pseudomonadati</taxon>
        <taxon>Calditrichota</taxon>
        <taxon>Calditrichia</taxon>
        <taxon>Calditrichales</taxon>
        <taxon>Calditrichaceae</taxon>
        <taxon>Caldithrix</taxon>
    </lineage>
</organism>
<dbReference type="EMBL" id="DRQG01000131">
    <property type="protein sequence ID" value="HGY56820.1"/>
    <property type="molecule type" value="Genomic_DNA"/>
</dbReference>
<name>A0A7V4U2G4_CALAY</name>
<dbReference type="Proteomes" id="UP000885779">
    <property type="component" value="Unassembled WGS sequence"/>
</dbReference>
<comment type="caution">
    <text evidence="1">The sequence shown here is derived from an EMBL/GenBank/DDBJ whole genome shotgun (WGS) entry which is preliminary data.</text>
</comment>
<gene>
    <name evidence="1" type="ORF">ENK44_14025</name>
</gene>
<reference evidence="1" key="1">
    <citation type="journal article" date="2020" name="mSystems">
        <title>Genome- and Community-Level Interaction Insights into Carbon Utilization and Element Cycling Functions of Hydrothermarchaeota in Hydrothermal Sediment.</title>
        <authorList>
            <person name="Zhou Z."/>
            <person name="Liu Y."/>
            <person name="Xu W."/>
            <person name="Pan J."/>
            <person name="Luo Z.H."/>
            <person name="Li M."/>
        </authorList>
    </citation>
    <scope>NUCLEOTIDE SEQUENCE [LARGE SCALE GENOMIC DNA]</scope>
    <source>
        <strain evidence="1">HyVt-577</strain>
    </source>
</reference>
<accession>A0A7V4U2G4</accession>